<feature type="transmembrane region" description="Helical" evidence="1">
    <location>
        <begin position="17"/>
        <end position="35"/>
    </location>
</feature>
<dbReference type="InterPro" id="IPR021367">
    <property type="entry name" value="DUF2982"/>
</dbReference>
<name>A0ABV9JK43_9GAMM</name>
<evidence type="ECO:0000313" key="3">
    <source>
        <dbReference type="Proteomes" id="UP001595962"/>
    </source>
</evidence>
<evidence type="ECO:0000313" key="2">
    <source>
        <dbReference type="EMBL" id="MFC4654609.1"/>
    </source>
</evidence>
<protein>
    <submittedName>
        <fullName evidence="2">DUF2982 domain-containing protein</fullName>
    </submittedName>
</protein>
<accession>A0ABV9JK43</accession>
<comment type="caution">
    <text evidence="2">The sequence shown here is derived from an EMBL/GenBank/DDBJ whole genome shotgun (WGS) entry which is preliminary data.</text>
</comment>
<keyword evidence="3" id="KW-1185">Reference proteome</keyword>
<keyword evidence="1" id="KW-1133">Transmembrane helix</keyword>
<reference evidence="3" key="1">
    <citation type="journal article" date="2019" name="Int. J. Syst. Evol. Microbiol.">
        <title>The Global Catalogue of Microorganisms (GCM) 10K type strain sequencing project: providing services to taxonomists for standard genome sequencing and annotation.</title>
        <authorList>
            <consortium name="The Broad Institute Genomics Platform"/>
            <consortium name="The Broad Institute Genome Sequencing Center for Infectious Disease"/>
            <person name="Wu L."/>
            <person name="Ma J."/>
        </authorList>
    </citation>
    <scope>NUCLEOTIDE SEQUENCE [LARGE SCALE GENOMIC DNA]</scope>
    <source>
        <strain evidence="3">DT28</strain>
    </source>
</reference>
<feature type="transmembrane region" description="Helical" evidence="1">
    <location>
        <begin position="41"/>
        <end position="60"/>
    </location>
</feature>
<gene>
    <name evidence="2" type="ORF">ACFO3I_06200</name>
</gene>
<sequence length="222" mass="24914">MTPLQFQAKTAKGGASLLLWSCGLLLLWLLALLLFRDWLPATAWAMLLLACVVALVLAYARLTEPWLVLEATEQGLTFYHRKGQWLLPWQEFSLVSVPELNGRELAYIGIKLKVQSPFLARLSPRLAVALLMEQRNLLLSAVGQNCPTGQCPSAFLLETNPCQVEGKVYKGVIGMFGSRMQTLRQLIGFDLYIPLNALGENPQFFCRTINQLRLQYSENTVT</sequence>
<keyword evidence="1" id="KW-0472">Membrane</keyword>
<keyword evidence="1" id="KW-0812">Transmembrane</keyword>
<evidence type="ECO:0000256" key="1">
    <source>
        <dbReference type="SAM" id="Phobius"/>
    </source>
</evidence>
<dbReference type="RefSeq" id="WP_377332614.1">
    <property type="nucleotide sequence ID" value="NZ_JBHSGB010000006.1"/>
</dbReference>
<organism evidence="2 3">
    <name type="scientific">Rheinheimera marina</name>
    <dbReference type="NCBI Taxonomy" id="1774958"/>
    <lineage>
        <taxon>Bacteria</taxon>
        <taxon>Pseudomonadati</taxon>
        <taxon>Pseudomonadota</taxon>
        <taxon>Gammaproteobacteria</taxon>
        <taxon>Chromatiales</taxon>
        <taxon>Chromatiaceae</taxon>
        <taxon>Rheinheimera</taxon>
    </lineage>
</organism>
<dbReference type="EMBL" id="JBHSGB010000006">
    <property type="protein sequence ID" value="MFC4654609.1"/>
    <property type="molecule type" value="Genomic_DNA"/>
</dbReference>
<dbReference type="Proteomes" id="UP001595962">
    <property type="component" value="Unassembled WGS sequence"/>
</dbReference>
<proteinExistence type="predicted"/>
<dbReference type="Pfam" id="PF11201">
    <property type="entry name" value="DUF2982"/>
    <property type="match status" value="1"/>
</dbReference>